<feature type="chain" id="PRO_5023836557" description="N-acetylglucosaminylphosphatidylinositol deacetylase" evidence="3">
    <location>
        <begin position="23"/>
        <end position="242"/>
    </location>
</feature>
<sequence>MLKPARYWLVVLVLSLVWRLLARPAQRDIHSLLKSESDGPSNVLLLTAHPDDECMFFAPTILALQEAPLRHRPSCTRSVCRDLQDNFTAEWEPEIIADTLRPFVFEHHIDTILTFDHHGISSHPNHISLPKGAAHLLHTLSTPAQARPRLFALVTVPLREKYLGVLSPLLARASLGLLRQGGDGGDGRVAAVAVAGVEGYARAHRAMRQHWSQLVWFRWLYVSFSRYMWVNEWVEVGLPDDA</sequence>
<accession>A0A5K1JSA5</accession>
<proteinExistence type="inferred from homology"/>
<evidence type="ECO:0000256" key="1">
    <source>
        <dbReference type="ARBA" id="ARBA00006066"/>
    </source>
</evidence>
<gene>
    <name evidence="4" type="primary">E3Q2L6</name>
</gene>
<dbReference type="GO" id="GO:0006506">
    <property type="term" value="P:GPI anchor biosynthetic process"/>
    <property type="evidence" value="ECO:0007669"/>
    <property type="project" value="UniProtKB-UniPathway"/>
</dbReference>
<dbReference type="GO" id="GO:0016020">
    <property type="term" value="C:membrane"/>
    <property type="evidence" value="ECO:0007669"/>
    <property type="project" value="GOC"/>
</dbReference>
<reference evidence="4" key="1">
    <citation type="submission" date="2019-10" db="EMBL/GenBank/DDBJ databases">
        <authorList>
            <person name="Nor Muhammad N."/>
        </authorList>
    </citation>
    <scope>NUCLEOTIDE SEQUENCE</scope>
</reference>
<dbReference type="EC" id="3.5.1.89" evidence="2"/>
<evidence type="ECO:0000256" key="2">
    <source>
        <dbReference type="ARBA" id="ARBA00012176"/>
    </source>
</evidence>
<dbReference type="PANTHER" id="PTHR12993">
    <property type="entry name" value="N-ACETYLGLUCOSAMINYL-PHOSPHATIDYLINOSITOL DE-N-ACETYLASE-RELATED"/>
    <property type="match status" value="1"/>
</dbReference>
<evidence type="ECO:0000313" key="4">
    <source>
        <dbReference type="EMBL" id="VWO94506.1"/>
    </source>
</evidence>
<name>A0A5K1JSA5_9APHY</name>
<dbReference type="GO" id="GO:0005783">
    <property type="term" value="C:endoplasmic reticulum"/>
    <property type="evidence" value="ECO:0007669"/>
    <property type="project" value="TreeGrafter"/>
</dbReference>
<dbReference type="PANTHER" id="PTHR12993:SF11">
    <property type="entry name" value="N-ACETYLGLUCOSAMINYL-PHOSPHATIDYLINOSITOL DE-N-ACETYLASE"/>
    <property type="match status" value="1"/>
</dbReference>
<dbReference type="GO" id="GO:0000225">
    <property type="term" value="F:N-acetylglucosaminylphosphatidylinositol deacetylase activity"/>
    <property type="evidence" value="ECO:0007669"/>
    <property type="project" value="UniProtKB-EC"/>
</dbReference>
<comment type="similarity">
    <text evidence="1">Belongs to the PIGL family.</text>
</comment>
<dbReference type="InterPro" id="IPR003737">
    <property type="entry name" value="GlcNAc_PI_deacetylase-related"/>
</dbReference>
<feature type="signal peptide" evidence="3">
    <location>
        <begin position="1"/>
        <end position="22"/>
    </location>
</feature>
<dbReference type="Gene3D" id="3.40.50.10320">
    <property type="entry name" value="LmbE-like"/>
    <property type="match status" value="2"/>
</dbReference>
<evidence type="ECO:0000256" key="3">
    <source>
        <dbReference type="SAM" id="SignalP"/>
    </source>
</evidence>
<dbReference type="InterPro" id="IPR024078">
    <property type="entry name" value="LmbE-like_dom_sf"/>
</dbReference>
<protein>
    <recommendedName>
        <fullName evidence="2">N-acetylglucosaminylphosphatidylinositol deacetylase</fullName>
        <ecNumber evidence="2">3.5.1.89</ecNumber>
    </recommendedName>
</protein>
<dbReference type="AlphaFoldDB" id="A0A5K1JSA5"/>
<dbReference type="SUPFAM" id="SSF102588">
    <property type="entry name" value="LmbE-like"/>
    <property type="match status" value="1"/>
</dbReference>
<dbReference type="UniPathway" id="UPA00196"/>
<keyword evidence="3" id="KW-0732">Signal</keyword>
<organism evidence="4">
    <name type="scientific">Ganoderma boninense</name>
    <dbReference type="NCBI Taxonomy" id="34458"/>
    <lineage>
        <taxon>Eukaryota</taxon>
        <taxon>Fungi</taxon>
        <taxon>Dikarya</taxon>
        <taxon>Basidiomycota</taxon>
        <taxon>Agaricomycotina</taxon>
        <taxon>Agaricomycetes</taxon>
        <taxon>Polyporales</taxon>
        <taxon>Polyporaceae</taxon>
        <taxon>Ganoderma</taxon>
    </lineage>
</organism>
<dbReference type="EMBL" id="LR724020">
    <property type="protein sequence ID" value="VWO94506.1"/>
    <property type="molecule type" value="Genomic_DNA"/>
</dbReference>